<feature type="domain" description="Guanylate cyclase" evidence="1">
    <location>
        <begin position="13"/>
        <end position="126"/>
    </location>
</feature>
<accession>A0A238VCY6</accession>
<dbReference type="SUPFAM" id="SSF52540">
    <property type="entry name" value="P-loop containing nucleoside triphosphate hydrolases"/>
    <property type="match status" value="1"/>
</dbReference>
<dbReference type="GO" id="GO:0009190">
    <property type="term" value="P:cyclic nucleotide biosynthetic process"/>
    <property type="evidence" value="ECO:0007669"/>
    <property type="project" value="InterPro"/>
</dbReference>
<dbReference type="Proteomes" id="UP000198415">
    <property type="component" value="Unassembled WGS sequence"/>
</dbReference>
<dbReference type="Pfam" id="PF25872">
    <property type="entry name" value="HTH_77"/>
    <property type="match status" value="1"/>
</dbReference>
<dbReference type="Gene3D" id="3.40.50.300">
    <property type="entry name" value="P-loop containing nucleotide triphosphate hydrolases"/>
    <property type="match status" value="1"/>
</dbReference>
<dbReference type="SUPFAM" id="SSF55073">
    <property type="entry name" value="Nucleotide cyclase"/>
    <property type="match status" value="1"/>
</dbReference>
<dbReference type="InterPro" id="IPR001054">
    <property type="entry name" value="A/G_cyclase"/>
</dbReference>
<evidence type="ECO:0000259" key="1">
    <source>
        <dbReference type="PROSITE" id="PS50125"/>
    </source>
</evidence>
<dbReference type="GO" id="GO:0035556">
    <property type="term" value="P:intracellular signal transduction"/>
    <property type="evidence" value="ECO:0007669"/>
    <property type="project" value="InterPro"/>
</dbReference>
<dbReference type="InterPro" id="IPR027417">
    <property type="entry name" value="P-loop_NTPase"/>
</dbReference>
<dbReference type="PANTHER" id="PTHR47691:SF3">
    <property type="entry name" value="HTH-TYPE TRANSCRIPTIONAL REGULATOR RV0890C-RELATED"/>
    <property type="match status" value="1"/>
</dbReference>
<name>A0A238VCY6_9ACTN</name>
<dbReference type="Pfam" id="PF00211">
    <property type="entry name" value="Guanylate_cyc"/>
    <property type="match status" value="1"/>
</dbReference>
<gene>
    <name evidence="2" type="ORF">SAMN06264365_1011035</name>
</gene>
<dbReference type="PANTHER" id="PTHR47691">
    <property type="entry name" value="REGULATOR-RELATED"/>
    <property type="match status" value="1"/>
</dbReference>
<reference evidence="2 3" key="1">
    <citation type="submission" date="2017-06" db="EMBL/GenBank/DDBJ databases">
        <authorList>
            <person name="Kim H.J."/>
            <person name="Triplett B.A."/>
        </authorList>
    </citation>
    <scope>NUCLEOTIDE SEQUENCE [LARGE SCALE GENOMIC DNA]</scope>
    <source>
        <strain evidence="2 3">DSM 43151</strain>
    </source>
</reference>
<dbReference type="CDD" id="cd07302">
    <property type="entry name" value="CHD"/>
    <property type="match status" value="1"/>
</dbReference>
<dbReference type="InterPro" id="IPR058852">
    <property type="entry name" value="HTH_77"/>
</dbReference>
<sequence length="875" mass="93101">MSGRLELPSGLVTFMFTDIEGSTRLARMLGDTYRAVLNAHRSVLRAALSDFGGVELLTEGDSFFVAFASADTALAACVEAQRRLDAYDWPRPDAVPKVRMGLHTGRATPIGTEYASAEVHRAARVSAAAHGGQVLCSEATALAVTATYATATHGRGATAAAATLATVDLLDLGAFRLRGFDDDERIFQVVAPGLERDFPRPRTAEAPRHNLPAQHSAFVGRQAEVSELAELISRHRLVSVVGAGGAGKTRLSLAVAEQVIDAYPGGVWTIDAASAAGGLPTALAAALGLRPEPGRPAIETVVEQCAERRMLVILQTCDAAPALTVALAHRLLARCRRLDVLATGRAPLGLPGETVWRIPPMLPADAFALLKERAMAARGGRRGDDDEQLARLAARLEGSPLAIELAATRLRLLPADLLARRLDDPIGALDSDACGEGRHDSLRNNLEWSYRSLGSGAAELLRRLAVFAGPVDLATVDWCGEGALSALSELAEKSLIEVAPGPRYRMSDHVRSYALRRLAAAGDEPAARDRHLAWSLETLKAIAVDVDGQPRTVSLTDLGPYVAEWETALRWVSERGDLRAGLCLAGALNPWWREHGGATAGLGLLAGLYERADEQEQAAELAQAYLIHADLADDPAERDDFLRRAERAARRAADPALLVRALGSRRIRLDEHSEEATENSCRSVIAEAERAGVATESLPAVLALAELFWRRGALTEAADLLGAARQLEAGRPEDRGRRAVDWLLGMVALRRGDLVAAHDHLVVALRSRLRHGFRGAAADAVAAIAARCALGGDAVSATVLFGGAEAARGARRTESFGAFWSEQQTALRVALGDAAFDAAYADGANLGFDRIVALALAVEHPDLEDGAARFAQIAR</sequence>
<proteinExistence type="predicted"/>
<keyword evidence="3" id="KW-1185">Reference proteome</keyword>
<dbReference type="GO" id="GO:0004016">
    <property type="term" value="F:adenylate cyclase activity"/>
    <property type="evidence" value="ECO:0007669"/>
    <property type="project" value="UniProtKB-ARBA"/>
</dbReference>
<dbReference type="Gene3D" id="3.30.70.1230">
    <property type="entry name" value="Nucleotide cyclase"/>
    <property type="match status" value="1"/>
</dbReference>
<evidence type="ECO:0000313" key="2">
    <source>
        <dbReference type="EMBL" id="SNR32081.1"/>
    </source>
</evidence>
<dbReference type="OrthoDB" id="33864at2"/>
<protein>
    <submittedName>
        <fullName evidence="2">Predicted ATPase</fullName>
    </submittedName>
</protein>
<evidence type="ECO:0000313" key="3">
    <source>
        <dbReference type="Proteomes" id="UP000198415"/>
    </source>
</evidence>
<dbReference type="InterPro" id="IPR029787">
    <property type="entry name" value="Nucleotide_cyclase"/>
</dbReference>
<dbReference type="EMBL" id="FZNR01000001">
    <property type="protein sequence ID" value="SNR32081.1"/>
    <property type="molecule type" value="Genomic_DNA"/>
</dbReference>
<organism evidence="2 3">
    <name type="scientific">Actinoplanes regularis</name>
    <dbReference type="NCBI Taxonomy" id="52697"/>
    <lineage>
        <taxon>Bacteria</taxon>
        <taxon>Bacillati</taxon>
        <taxon>Actinomycetota</taxon>
        <taxon>Actinomycetes</taxon>
        <taxon>Micromonosporales</taxon>
        <taxon>Micromonosporaceae</taxon>
        <taxon>Actinoplanes</taxon>
    </lineage>
</organism>
<dbReference type="AlphaFoldDB" id="A0A238VCY6"/>
<dbReference type="SMART" id="SM00044">
    <property type="entry name" value="CYCc"/>
    <property type="match status" value="1"/>
</dbReference>
<dbReference type="PROSITE" id="PS50125">
    <property type="entry name" value="GUANYLATE_CYCLASE_2"/>
    <property type="match status" value="1"/>
</dbReference>